<feature type="compositionally biased region" description="Basic and acidic residues" evidence="1">
    <location>
        <begin position="145"/>
        <end position="160"/>
    </location>
</feature>
<name>A0AA36M2U8_CYLNA</name>
<dbReference type="Proteomes" id="UP001176961">
    <property type="component" value="Unassembled WGS sequence"/>
</dbReference>
<organism evidence="2 3">
    <name type="scientific">Cylicocyclus nassatus</name>
    <name type="common">Nematode worm</name>
    <dbReference type="NCBI Taxonomy" id="53992"/>
    <lineage>
        <taxon>Eukaryota</taxon>
        <taxon>Metazoa</taxon>
        <taxon>Ecdysozoa</taxon>
        <taxon>Nematoda</taxon>
        <taxon>Chromadorea</taxon>
        <taxon>Rhabditida</taxon>
        <taxon>Rhabditina</taxon>
        <taxon>Rhabditomorpha</taxon>
        <taxon>Strongyloidea</taxon>
        <taxon>Strongylidae</taxon>
        <taxon>Cylicocyclus</taxon>
    </lineage>
</organism>
<gene>
    <name evidence="2" type="ORF">CYNAS_LOCUS8687</name>
</gene>
<dbReference type="EMBL" id="CATQJL010000223">
    <property type="protein sequence ID" value="CAJ0596704.1"/>
    <property type="molecule type" value="Genomic_DNA"/>
</dbReference>
<sequence length="211" mass="23390">MQSERTPKLEGKEDCSESKQAVHERTRAVVEDLKRRLANTQGSTTTVTQEGEVDNWDSFDSSSSLLDDEHIYEEIDELTEVFGTKTDEDLFLHSKFSAVSRSKSTLCTEEEVLVKTPDITTASIHNLAQISSHEAQEAATSGEAAKFERKVPEERKDAKGNKLRPIIKVDKADVATVNKEKQCSSTSHPDTNVDTSSGDEEDGNFCFVIGF</sequence>
<reference evidence="2" key="1">
    <citation type="submission" date="2023-07" db="EMBL/GenBank/DDBJ databases">
        <authorList>
            <consortium name="CYATHOMIX"/>
        </authorList>
    </citation>
    <scope>NUCLEOTIDE SEQUENCE</scope>
    <source>
        <strain evidence="2">N/A</strain>
    </source>
</reference>
<feature type="compositionally biased region" description="Polar residues" evidence="1">
    <location>
        <begin position="39"/>
        <end position="49"/>
    </location>
</feature>
<feature type="region of interest" description="Disordered" evidence="1">
    <location>
        <begin position="39"/>
        <end position="60"/>
    </location>
</feature>
<keyword evidence="3" id="KW-1185">Reference proteome</keyword>
<dbReference type="AlphaFoldDB" id="A0AA36M2U8"/>
<proteinExistence type="predicted"/>
<protein>
    <submittedName>
        <fullName evidence="2">Uncharacterized protein</fullName>
    </submittedName>
</protein>
<feature type="region of interest" description="Disordered" evidence="1">
    <location>
        <begin position="135"/>
        <end position="162"/>
    </location>
</feature>
<evidence type="ECO:0000313" key="3">
    <source>
        <dbReference type="Proteomes" id="UP001176961"/>
    </source>
</evidence>
<feature type="region of interest" description="Disordered" evidence="1">
    <location>
        <begin position="1"/>
        <end position="26"/>
    </location>
</feature>
<feature type="compositionally biased region" description="Polar residues" evidence="1">
    <location>
        <begin position="183"/>
        <end position="196"/>
    </location>
</feature>
<comment type="caution">
    <text evidence="2">The sequence shown here is derived from an EMBL/GenBank/DDBJ whole genome shotgun (WGS) entry which is preliminary data.</text>
</comment>
<feature type="region of interest" description="Disordered" evidence="1">
    <location>
        <begin position="178"/>
        <end position="201"/>
    </location>
</feature>
<evidence type="ECO:0000256" key="1">
    <source>
        <dbReference type="SAM" id="MobiDB-lite"/>
    </source>
</evidence>
<accession>A0AA36M2U8</accession>
<evidence type="ECO:0000313" key="2">
    <source>
        <dbReference type="EMBL" id="CAJ0596704.1"/>
    </source>
</evidence>